<proteinExistence type="predicted"/>
<reference evidence="2" key="1">
    <citation type="submission" date="2020-09" db="EMBL/GenBank/DDBJ databases">
        <title>Genome-Enabled Discovery of Anthraquinone Biosynthesis in Senna tora.</title>
        <authorList>
            <person name="Kang S.-H."/>
            <person name="Pandey R.P."/>
            <person name="Lee C.-M."/>
            <person name="Sim J.-S."/>
            <person name="Jeong J.-T."/>
            <person name="Choi B.-S."/>
            <person name="Jung M."/>
            <person name="Ginzburg D."/>
            <person name="Zhao K."/>
            <person name="Won S.Y."/>
            <person name="Oh T.-J."/>
            <person name="Yu Y."/>
            <person name="Kim N.-H."/>
            <person name="Lee O.R."/>
            <person name="Lee T.-H."/>
            <person name="Bashyal P."/>
            <person name="Kim T.-S."/>
            <person name="Lee W.-H."/>
            <person name="Kawkins C."/>
            <person name="Kim C.-K."/>
            <person name="Kim J.S."/>
            <person name="Ahn B.O."/>
            <person name="Rhee S.Y."/>
            <person name="Sohng J.K."/>
        </authorList>
    </citation>
    <scope>NUCLEOTIDE SEQUENCE</scope>
    <source>
        <tissue evidence="2">Leaf</tissue>
    </source>
</reference>
<name>A0A834TIZ4_9FABA</name>
<accession>A0A834TIZ4</accession>
<evidence type="ECO:0000313" key="3">
    <source>
        <dbReference type="Proteomes" id="UP000634136"/>
    </source>
</evidence>
<gene>
    <name evidence="2" type="ORF">G2W53_027240</name>
</gene>
<protein>
    <submittedName>
        <fullName evidence="2">Uncharacterized protein</fullName>
    </submittedName>
</protein>
<evidence type="ECO:0000313" key="2">
    <source>
        <dbReference type="EMBL" id="KAF7821785.1"/>
    </source>
</evidence>
<dbReference type="AlphaFoldDB" id="A0A834TIZ4"/>
<comment type="caution">
    <text evidence="2">The sequence shown here is derived from an EMBL/GenBank/DDBJ whole genome shotgun (WGS) entry which is preliminary data.</text>
</comment>
<keyword evidence="3" id="KW-1185">Reference proteome</keyword>
<organism evidence="2 3">
    <name type="scientific">Senna tora</name>
    <dbReference type="NCBI Taxonomy" id="362788"/>
    <lineage>
        <taxon>Eukaryota</taxon>
        <taxon>Viridiplantae</taxon>
        <taxon>Streptophyta</taxon>
        <taxon>Embryophyta</taxon>
        <taxon>Tracheophyta</taxon>
        <taxon>Spermatophyta</taxon>
        <taxon>Magnoliopsida</taxon>
        <taxon>eudicotyledons</taxon>
        <taxon>Gunneridae</taxon>
        <taxon>Pentapetalae</taxon>
        <taxon>rosids</taxon>
        <taxon>fabids</taxon>
        <taxon>Fabales</taxon>
        <taxon>Fabaceae</taxon>
        <taxon>Caesalpinioideae</taxon>
        <taxon>Cassia clade</taxon>
        <taxon>Senna</taxon>
    </lineage>
</organism>
<feature type="region of interest" description="Disordered" evidence="1">
    <location>
        <begin position="50"/>
        <end position="70"/>
    </location>
</feature>
<sequence>MKMRATTSVVAVVRSTEEFEGSASVIRKKEEKGRSSLIPLFIFIDTPLEPGLHRSRKNAKPQRQQAAGTA</sequence>
<feature type="compositionally biased region" description="Polar residues" evidence="1">
    <location>
        <begin position="61"/>
        <end position="70"/>
    </location>
</feature>
<evidence type="ECO:0000256" key="1">
    <source>
        <dbReference type="SAM" id="MobiDB-lite"/>
    </source>
</evidence>
<dbReference type="EMBL" id="JAAIUW010000008">
    <property type="protein sequence ID" value="KAF7821785.1"/>
    <property type="molecule type" value="Genomic_DNA"/>
</dbReference>
<dbReference type="Proteomes" id="UP000634136">
    <property type="component" value="Unassembled WGS sequence"/>
</dbReference>